<sequence length="77" mass="8251">MMKPLFLCLVLISAVLVLSNVEANAQTPKFISYDALNQCNRPGGPHPGCPGAPPVNPSRTPANPYTRGCSNILRCRT</sequence>
<dbReference type="EMBL" id="CM046400">
    <property type="protein sequence ID" value="KAI8523301.1"/>
    <property type="molecule type" value="Genomic_DNA"/>
</dbReference>
<accession>A0ACC0L3J6</accession>
<organism evidence="1 2">
    <name type="scientific">Rhododendron molle</name>
    <name type="common">Chinese azalea</name>
    <name type="synonym">Azalea mollis</name>
    <dbReference type="NCBI Taxonomy" id="49168"/>
    <lineage>
        <taxon>Eukaryota</taxon>
        <taxon>Viridiplantae</taxon>
        <taxon>Streptophyta</taxon>
        <taxon>Embryophyta</taxon>
        <taxon>Tracheophyta</taxon>
        <taxon>Spermatophyta</taxon>
        <taxon>Magnoliopsida</taxon>
        <taxon>eudicotyledons</taxon>
        <taxon>Gunneridae</taxon>
        <taxon>Pentapetalae</taxon>
        <taxon>asterids</taxon>
        <taxon>Ericales</taxon>
        <taxon>Ericaceae</taxon>
        <taxon>Ericoideae</taxon>
        <taxon>Rhodoreae</taxon>
        <taxon>Rhododendron</taxon>
    </lineage>
</organism>
<evidence type="ECO:0000313" key="1">
    <source>
        <dbReference type="EMBL" id="KAI8523301.1"/>
    </source>
</evidence>
<reference evidence="1" key="1">
    <citation type="submission" date="2022-02" db="EMBL/GenBank/DDBJ databases">
        <title>Plant Genome Project.</title>
        <authorList>
            <person name="Zhang R.-G."/>
        </authorList>
    </citation>
    <scope>NUCLEOTIDE SEQUENCE</scope>
    <source>
        <strain evidence="1">AT1</strain>
    </source>
</reference>
<keyword evidence="2" id="KW-1185">Reference proteome</keyword>
<proteinExistence type="predicted"/>
<evidence type="ECO:0000313" key="2">
    <source>
        <dbReference type="Proteomes" id="UP001062846"/>
    </source>
</evidence>
<protein>
    <submittedName>
        <fullName evidence="1">Uncharacterized protein</fullName>
    </submittedName>
</protein>
<dbReference type="Proteomes" id="UP001062846">
    <property type="component" value="Chromosome 13"/>
</dbReference>
<name>A0ACC0L3J6_RHOML</name>
<gene>
    <name evidence="1" type="ORF">RHMOL_Rhmol13G0062700</name>
</gene>
<comment type="caution">
    <text evidence="1">The sequence shown here is derived from an EMBL/GenBank/DDBJ whole genome shotgun (WGS) entry which is preliminary data.</text>
</comment>